<dbReference type="InterPro" id="IPR011055">
    <property type="entry name" value="Dup_hybrid_motif"/>
</dbReference>
<accession>A0A934K3C3</accession>
<comment type="caution">
    <text evidence="3">The sequence shown here is derived from an EMBL/GenBank/DDBJ whole genome shotgun (WGS) entry which is preliminary data.</text>
</comment>
<keyword evidence="1" id="KW-0175">Coiled coil</keyword>
<name>A0A934K3C3_9BACT</name>
<dbReference type="CDD" id="cd12797">
    <property type="entry name" value="M23_peptidase"/>
    <property type="match status" value="1"/>
</dbReference>
<feature type="domain" description="M23ase beta-sheet core" evidence="2">
    <location>
        <begin position="138"/>
        <end position="233"/>
    </location>
</feature>
<organism evidence="3 4">
    <name type="scientific">Candidatus Aeolococcus gillhamiae</name>
    <dbReference type="NCBI Taxonomy" id="3127015"/>
    <lineage>
        <taxon>Bacteria</taxon>
        <taxon>Bacillati</taxon>
        <taxon>Candidatus Dormiibacterota</taxon>
        <taxon>Candidatus Dormibacteria</taxon>
        <taxon>Candidatus Aeolococcales</taxon>
        <taxon>Candidatus Aeolococcaceae</taxon>
        <taxon>Candidatus Aeolococcus</taxon>
    </lineage>
</organism>
<dbReference type="InterPro" id="IPR050570">
    <property type="entry name" value="Cell_wall_metabolism_enzyme"/>
</dbReference>
<evidence type="ECO:0000313" key="4">
    <source>
        <dbReference type="Proteomes" id="UP000606991"/>
    </source>
</evidence>
<feature type="coiled-coil region" evidence="1">
    <location>
        <begin position="2"/>
        <end position="29"/>
    </location>
</feature>
<dbReference type="GO" id="GO:0004222">
    <property type="term" value="F:metalloendopeptidase activity"/>
    <property type="evidence" value="ECO:0007669"/>
    <property type="project" value="TreeGrafter"/>
</dbReference>
<proteinExistence type="predicted"/>
<dbReference type="Pfam" id="PF01551">
    <property type="entry name" value="Peptidase_M23"/>
    <property type="match status" value="1"/>
</dbReference>
<sequence length="247" mass="25318">MAQQATAQLQAQEQTLQQQTQHAQDLIGQLSSQAAATAREISAANGQSLAVAQSIAQTRLDQLNVTIAAAEQAAWDEATYYLKNHLGTLPSSIAIPPTTPINADGSQLIWAAHHVGIAQGFGPSPYPFEPAYGGYPHFHTGIDLSGPYGTPIVAAADGVVAAADLSTVGYGNHVILAHAGGLLTLYGHLEAVLVKAGDAVKAGQVIGLLGSTGNSTGPHCHFEVRVNGTPVDPRPFLPALSAGATGP</sequence>
<dbReference type="PANTHER" id="PTHR21666:SF270">
    <property type="entry name" value="MUREIN HYDROLASE ACTIVATOR ENVC"/>
    <property type="match status" value="1"/>
</dbReference>
<dbReference type="AlphaFoldDB" id="A0A934K3C3"/>
<evidence type="ECO:0000256" key="1">
    <source>
        <dbReference type="SAM" id="Coils"/>
    </source>
</evidence>
<dbReference type="Proteomes" id="UP000606991">
    <property type="component" value="Unassembled WGS sequence"/>
</dbReference>
<reference evidence="3 4" key="1">
    <citation type="submission" date="2020-10" db="EMBL/GenBank/DDBJ databases">
        <title>Ca. Dormibacterota MAGs.</title>
        <authorList>
            <person name="Montgomery K."/>
        </authorList>
    </citation>
    <scope>NUCLEOTIDE SEQUENCE [LARGE SCALE GENOMIC DNA]</scope>
    <source>
        <strain evidence="3">SC8812_S17_18</strain>
    </source>
</reference>
<protein>
    <submittedName>
        <fullName evidence="3">M23 family metallopeptidase</fullName>
    </submittedName>
</protein>
<dbReference type="SUPFAM" id="SSF51261">
    <property type="entry name" value="Duplicated hybrid motif"/>
    <property type="match status" value="1"/>
</dbReference>
<gene>
    <name evidence="3" type="ORF">JF886_11630</name>
</gene>
<dbReference type="Gene3D" id="2.70.70.10">
    <property type="entry name" value="Glucose Permease (Domain IIA)"/>
    <property type="match status" value="1"/>
</dbReference>
<dbReference type="InterPro" id="IPR016047">
    <property type="entry name" value="M23ase_b-sheet_dom"/>
</dbReference>
<evidence type="ECO:0000259" key="2">
    <source>
        <dbReference type="Pfam" id="PF01551"/>
    </source>
</evidence>
<evidence type="ECO:0000313" key="3">
    <source>
        <dbReference type="EMBL" id="MBJ7595486.1"/>
    </source>
</evidence>
<dbReference type="EMBL" id="JAEKNS010000122">
    <property type="protein sequence ID" value="MBJ7595486.1"/>
    <property type="molecule type" value="Genomic_DNA"/>
</dbReference>
<dbReference type="PANTHER" id="PTHR21666">
    <property type="entry name" value="PEPTIDASE-RELATED"/>
    <property type="match status" value="1"/>
</dbReference>